<sequence length="195" mass="21621">MALSRDQYKDLMNQLAPPGAALPQAPESLWQQLLAARAGAFERLDGRADVLINEADPRTAYELLSDWERVAGLPDPCVDREQTIAERRAALLRVFTSTGGASRKYFQELAADLGYAVAVEDYTAHTVGDPVDKPIYGIAWRWAFTVRSAEETVIYHSVIGNVGEALATWGNDRLECVIERLKPAHTRVLFAYGED</sequence>
<organism evidence="2 4">
    <name type="scientific">Marinobacter subterrani</name>
    <dbReference type="NCBI Taxonomy" id="1658765"/>
    <lineage>
        <taxon>Bacteria</taxon>
        <taxon>Pseudomonadati</taxon>
        <taxon>Pseudomonadota</taxon>
        <taxon>Gammaproteobacteria</taxon>
        <taxon>Pseudomonadales</taxon>
        <taxon>Marinobacteraceae</taxon>
        <taxon>Marinobacter</taxon>
    </lineage>
</organism>
<reference evidence="2 4" key="1">
    <citation type="submission" date="2015-06" db="EMBL/GenBank/DDBJ databases">
        <title>Marinobacter subterrani, a genetically tractable neutrophilic iron-oxidizing strain isolated from the Soudan Iron Mine.</title>
        <authorList>
            <person name="Bonis B.M."/>
            <person name="Gralnick J.A."/>
        </authorList>
    </citation>
    <scope>NUCLEOTIDE SEQUENCE [LARGE SCALE GENOMIC DNA]</scope>
    <source>
        <strain evidence="2 4">JG233</strain>
    </source>
</reference>
<dbReference type="OrthoDB" id="6592844at2"/>
<dbReference type="PATRIC" id="fig|1658765.3.peg.1512"/>
<gene>
    <name evidence="2" type="ORF">Msub_10017</name>
    <name evidence="3" type="ORF">Msub_11519</name>
    <name evidence="1" type="ORF">Msub_20026</name>
</gene>
<dbReference type="EMBL" id="LFBU01000001">
    <property type="protein sequence ID" value="KMQ75317.1"/>
    <property type="molecule type" value="Genomic_DNA"/>
</dbReference>
<proteinExistence type="predicted"/>
<dbReference type="Proteomes" id="UP000036102">
    <property type="component" value="Unassembled WGS sequence"/>
</dbReference>
<dbReference type="AlphaFoldDB" id="A0A0J7J7F1"/>
<accession>A0A0J7J7F1</accession>
<dbReference type="RefSeq" id="WP_048494142.1">
    <property type="nucleotide sequence ID" value="NZ_LFBU01000001.1"/>
</dbReference>
<dbReference type="EMBL" id="LFBU01000002">
    <property type="protein sequence ID" value="KMQ72832.1"/>
    <property type="molecule type" value="Genomic_DNA"/>
</dbReference>
<evidence type="ECO:0000313" key="4">
    <source>
        <dbReference type="Proteomes" id="UP000036102"/>
    </source>
</evidence>
<dbReference type="Pfam" id="PF10076">
    <property type="entry name" value="Phage_Mu_Gp48"/>
    <property type="match status" value="1"/>
</dbReference>
<protein>
    <recommendedName>
        <fullName evidence="5">Phage tail protein</fullName>
    </recommendedName>
</protein>
<evidence type="ECO:0008006" key="5">
    <source>
        <dbReference type="Google" id="ProtNLM"/>
    </source>
</evidence>
<name>A0A0J7J7F1_9GAMM</name>
<evidence type="ECO:0000313" key="1">
    <source>
        <dbReference type="EMBL" id="KMQ72832.1"/>
    </source>
</evidence>
<dbReference type="STRING" id="1658765.Msub_10017"/>
<evidence type="ECO:0000313" key="2">
    <source>
        <dbReference type="EMBL" id="KMQ73856.1"/>
    </source>
</evidence>
<evidence type="ECO:0000313" key="3">
    <source>
        <dbReference type="EMBL" id="KMQ75317.1"/>
    </source>
</evidence>
<dbReference type="EMBL" id="LFBU01000001">
    <property type="protein sequence ID" value="KMQ73856.1"/>
    <property type="molecule type" value="Genomic_DNA"/>
</dbReference>
<keyword evidence="4" id="KW-1185">Reference proteome</keyword>
<dbReference type="InterPro" id="IPR018755">
    <property type="entry name" value="Phage_Mu_Gp48"/>
</dbReference>
<comment type="caution">
    <text evidence="2">The sequence shown here is derived from an EMBL/GenBank/DDBJ whole genome shotgun (WGS) entry which is preliminary data.</text>
</comment>